<dbReference type="Gene3D" id="1.10.720.30">
    <property type="entry name" value="SAP domain"/>
    <property type="match status" value="1"/>
</dbReference>
<dbReference type="InterPro" id="IPR036361">
    <property type="entry name" value="SAP_dom_sf"/>
</dbReference>
<accession>A0A7S3LDT3</accession>
<dbReference type="Gene3D" id="3.30.70.940">
    <property type="entry name" value="NusG, N-terminal domain"/>
    <property type="match status" value="1"/>
</dbReference>
<feature type="compositionally biased region" description="Low complexity" evidence="4">
    <location>
        <begin position="469"/>
        <end position="498"/>
    </location>
</feature>
<dbReference type="SUPFAM" id="SSF68906">
    <property type="entry name" value="SAP domain"/>
    <property type="match status" value="1"/>
</dbReference>
<reference evidence="7" key="1">
    <citation type="submission" date="2021-01" db="EMBL/GenBank/DDBJ databases">
        <authorList>
            <person name="Corre E."/>
            <person name="Pelletier E."/>
            <person name="Niang G."/>
            <person name="Scheremetjew M."/>
            <person name="Finn R."/>
            <person name="Kale V."/>
            <person name="Holt S."/>
            <person name="Cochrane G."/>
            <person name="Meng A."/>
            <person name="Brown T."/>
            <person name="Cohen L."/>
        </authorList>
    </citation>
    <scope>NUCLEOTIDE SEQUENCE</scope>
    <source>
        <strain evidence="7">CCMP127</strain>
    </source>
</reference>
<feature type="compositionally biased region" description="Low complexity" evidence="4">
    <location>
        <begin position="684"/>
        <end position="693"/>
    </location>
</feature>
<evidence type="ECO:0000256" key="1">
    <source>
        <dbReference type="ARBA" id="ARBA00022814"/>
    </source>
</evidence>
<protein>
    <recommendedName>
        <fullName evidence="6">SAP domain-containing protein</fullName>
    </recommendedName>
</protein>
<feature type="compositionally biased region" description="Low complexity" evidence="4">
    <location>
        <begin position="356"/>
        <end position="367"/>
    </location>
</feature>
<name>A0A7S3LDT3_9STRA</name>
<feature type="domain" description="SAP" evidence="6">
    <location>
        <begin position="704"/>
        <end position="738"/>
    </location>
</feature>
<feature type="compositionally biased region" description="Acidic residues" evidence="4">
    <location>
        <begin position="606"/>
        <end position="616"/>
    </location>
</feature>
<keyword evidence="5" id="KW-0732">Signal</keyword>
<dbReference type="PROSITE" id="PS50800">
    <property type="entry name" value="SAP"/>
    <property type="match status" value="1"/>
</dbReference>
<evidence type="ECO:0000256" key="3">
    <source>
        <dbReference type="ARBA" id="ARBA00023163"/>
    </source>
</evidence>
<feature type="compositionally biased region" description="Basic and acidic residues" evidence="4">
    <location>
        <begin position="417"/>
        <end position="441"/>
    </location>
</feature>
<keyword evidence="1" id="KW-0889">Transcription antitermination</keyword>
<feature type="region of interest" description="Disordered" evidence="4">
    <location>
        <begin position="292"/>
        <end position="723"/>
    </location>
</feature>
<evidence type="ECO:0000256" key="5">
    <source>
        <dbReference type="SAM" id="SignalP"/>
    </source>
</evidence>
<feature type="compositionally biased region" description="Basic and acidic residues" evidence="4">
    <location>
        <begin position="559"/>
        <end position="575"/>
    </location>
</feature>
<keyword evidence="2" id="KW-0805">Transcription regulation</keyword>
<evidence type="ECO:0000313" key="7">
    <source>
        <dbReference type="EMBL" id="CAE0420386.1"/>
    </source>
</evidence>
<dbReference type="SMART" id="SM00513">
    <property type="entry name" value="SAP"/>
    <property type="match status" value="1"/>
</dbReference>
<evidence type="ECO:0000259" key="6">
    <source>
        <dbReference type="PROSITE" id="PS50800"/>
    </source>
</evidence>
<dbReference type="GO" id="GO:0031564">
    <property type="term" value="P:transcription antitermination"/>
    <property type="evidence" value="ECO:0007669"/>
    <property type="project" value="UniProtKB-KW"/>
</dbReference>
<dbReference type="PANTHER" id="PTHR30265">
    <property type="entry name" value="RHO-INTERACTING TRANSCRIPTION TERMINATION FACTOR NUSG"/>
    <property type="match status" value="1"/>
</dbReference>
<dbReference type="Pfam" id="PF02037">
    <property type="entry name" value="SAP"/>
    <property type="match status" value="1"/>
</dbReference>
<dbReference type="GO" id="GO:0006354">
    <property type="term" value="P:DNA-templated transcription elongation"/>
    <property type="evidence" value="ECO:0007669"/>
    <property type="project" value="InterPro"/>
</dbReference>
<feature type="signal peptide" evidence="5">
    <location>
        <begin position="1"/>
        <end position="16"/>
    </location>
</feature>
<sequence length="738" mass="81944">MLFLFPFLALFGSSLAFAPFSEWHRPVATAPSRSHLHPVNPHLTTTTGVTRKNRRRHVVFPLGAKLWDRLQIEEDPEPFWYLINCVAGLEIDLLRQCREVCKDMPDAVKFVVPTEKKTRSHGAKRMVTETKVKYQGYVFAKLRLCPEVYEAIQGLDLCRSWMGTVNHKGHKKLPPAPIALNELEVENFGLEECEGEEKEDENSGDIIVDVKDEDAEEKLEEMKEALKVYLGLKVDDMVKVTAKGKFFNEDGIIRRLKEGKLLVRFYTYGTMFEEWLDPTDVRKLSNIEILKGLSGPTKPVTQRDFDDPSDDRRPGDRNFMPDARGGAGPRNRRQDRTERRFRQDGFQSDEERGQNDRNWNWYQNNQQDQRRRNDYGDHSHGYQAGINNNNQRRDRGGDWAIGNVDSQWGRNSPQNNNRERQPRRDNRRQNDLADAALRGDDDWSAFVTPAGGGRSGADKSSGGGDDNDFFASLMSDLSSDLGSSGAPTSKSSSQSVGSSDDDDFFASLMSEISDDDAPTKPKSQPKQKETPVPPSGSSNDEDFFAALEAELGSAFEGDSTSKLDDSDDLFAKLEAELSPQNDATSEKPFRKTAPPSKKASAVSDSISDDFFADLEAELSPSGSGSGDAQVDSADDFFAELEADLAPLSEGAKESSSAVVLDDLLGDMNEKQEEAPATKTKKSAPKQSAPAASPAAPPSVNTGDLQKQTIPALKDMLRERGLKVSGKKSELIERLLQES</sequence>
<dbReference type="InterPro" id="IPR036735">
    <property type="entry name" value="NGN_dom_sf"/>
</dbReference>
<evidence type="ECO:0000256" key="4">
    <source>
        <dbReference type="SAM" id="MobiDB-lite"/>
    </source>
</evidence>
<gene>
    <name evidence="7" type="ORF">ACOF00016_LOCUS17158</name>
</gene>
<feature type="compositionally biased region" description="Acidic residues" evidence="4">
    <location>
        <begin position="632"/>
        <end position="642"/>
    </location>
</feature>
<feature type="compositionally biased region" description="Basic and acidic residues" evidence="4">
    <location>
        <begin position="714"/>
        <end position="723"/>
    </location>
</feature>
<keyword evidence="3" id="KW-0804">Transcription</keyword>
<feature type="compositionally biased region" description="Basic and acidic residues" evidence="4">
    <location>
        <begin position="332"/>
        <end position="355"/>
    </location>
</feature>
<proteinExistence type="predicted"/>
<feature type="compositionally biased region" description="Basic and acidic residues" evidence="4">
    <location>
        <begin position="301"/>
        <end position="316"/>
    </location>
</feature>
<dbReference type="EMBL" id="HBIM01023188">
    <property type="protein sequence ID" value="CAE0420386.1"/>
    <property type="molecule type" value="Transcribed_RNA"/>
</dbReference>
<dbReference type="SUPFAM" id="SSF82679">
    <property type="entry name" value="N-utilization substance G protein NusG, N-terminal domain"/>
    <property type="match status" value="1"/>
</dbReference>
<feature type="chain" id="PRO_5030571622" description="SAP domain-containing protein" evidence="5">
    <location>
        <begin position="17"/>
        <end position="738"/>
    </location>
</feature>
<feature type="compositionally biased region" description="Basic and acidic residues" evidence="4">
    <location>
        <begin position="368"/>
        <end position="380"/>
    </location>
</feature>
<dbReference type="InterPro" id="IPR003034">
    <property type="entry name" value="SAP_dom"/>
</dbReference>
<dbReference type="InterPro" id="IPR043425">
    <property type="entry name" value="NusG-like"/>
</dbReference>
<dbReference type="AlphaFoldDB" id="A0A7S3LDT3"/>
<evidence type="ECO:0000256" key="2">
    <source>
        <dbReference type="ARBA" id="ARBA00023015"/>
    </source>
</evidence>
<organism evidence="7">
    <name type="scientific">Amphora coffeiformis</name>
    <dbReference type="NCBI Taxonomy" id="265554"/>
    <lineage>
        <taxon>Eukaryota</taxon>
        <taxon>Sar</taxon>
        <taxon>Stramenopiles</taxon>
        <taxon>Ochrophyta</taxon>
        <taxon>Bacillariophyta</taxon>
        <taxon>Bacillariophyceae</taxon>
        <taxon>Bacillariophycidae</taxon>
        <taxon>Thalassiophysales</taxon>
        <taxon>Catenulaceae</taxon>
        <taxon>Amphora</taxon>
    </lineage>
</organism>
<feature type="compositionally biased region" description="Polar residues" evidence="4">
    <location>
        <begin position="699"/>
        <end position="708"/>
    </location>
</feature>
<dbReference type="PANTHER" id="PTHR30265:SF4">
    <property type="entry name" value="KOW MOTIF FAMILY PROTEIN, EXPRESSED"/>
    <property type="match status" value="1"/>
</dbReference>